<dbReference type="Proteomes" id="UP000542342">
    <property type="component" value="Unassembled WGS sequence"/>
</dbReference>
<keyword evidence="2" id="KW-0963">Cytoplasm</keyword>
<dbReference type="GO" id="GO:0043590">
    <property type="term" value="C:bacterial nucleoid"/>
    <property type="evidence" value="ECO:0007669"/>
    <property type="project" value="UniProtKB-UniRule"/>
</dbReference>
<evidence type="ECO:0000313" key="3">
    <source>
        <dbReference type="EMBL" id="MBA2225027.1"/>
    </source>
</evidence>
<evidence type="ECO:0000256" key="1">
    <source>
        <dbReference type="ARBA" id="ARBA00023125"/>
    </source>
</evidence>
<accession>A0A7V8VC49</accession>
<comment type="subcellular location">
    <subcellularLocation>
        <location evidence="2">Cytoplasm</location>
        <location evidence="2">Nucleoid</location>
    </subcellularLocation>
</comment>
<comment type="function">
    <text evidence="2">Binds to DNA and alters its conformation. May be involved in regulation of gene expression, nucleoid organization and DNA protection.</text>
</comment>
<proteinExistence type="inferred from homology"/>
<dbReference type="PANTHER" id="PTHR33449:SF1">
    <property type="entry name" value="NUCLEOID-ASSOCIATED PROTEIN YBAB"/>
    <property type="match status" value="1"/>
</dbReference>
<protein>
    <recommendedName>
        <fullName evidence="2">Nucleoid-associated protein H0921_02510</fullName>
    </recommendedName>
</protein>
<dbReference type="InterPro" id="IPR004401">
    <property type="entry name" value="YbaB/EbfC"/>
</dbReference>
<dbReference type="Pfam" id="PF02575">
    <property type="entry name" value="YbaB_DNA_bd"/>
    <property type="match status" value="1"/>
</dbReference>
<dbReference type="AlphaFoldDB" id="A0A7V8VC49"/>
<comment type="caution">
    <text evidence="3">The sequence shown here is derived from an EMBL/GenBank/DDBJ whole genome shotgun (WGS) entry which is preliminary data.</text>
</comment>
<comment type="subunit">
    <text evidence="2">Homodimer.</text>
</comment>
<dbReference type="InterPro" id="IPR036894">
    <property type="entry name" value="YbaB-like_sf"/>
</dbReference>
<dbReference type="GO" id="GO:0003677">
    <property type="term" value="F:DNA binding"/>
    <property type="evidence" value="ECO:0007669"/>
    <property type="project" value="UniProtKB-UniRule"/>
</dbReference>
<dbReference type="NCBIfam" id="TIGR00103">
    <property type="entry name" value="DNA_YbaB_EbfC"/>
    <property type="match status" value="1"/>
</dbReference>
<reference evidence="3 4" key="1">
    <citation type="submission" date="2020-07" db="EMBL/GenBank/DDBJ databases">
        <title>Thermogemmata thermophila gen. nov., sp. nov., a novel moderate thermophilic planctomycete from a Kamchatka hot spring.</title>
        <authorList>
            <person name="Elcheninov A.G."/>
            <person name="Podosokorskaya O.A."/>
            <person name="Kovaleva O.L."/>
            <person name="Novikov A."/>
            <person name="Bonch-Osmolovskaya E.A."/>
            <person name="Toshchakov S.V."/>
            <person name="Kublanov I.V."/>
        </authorList>
    </citation>
    <scope>NUCLEOTIDE SEQUENCE [LARGE SCALE GENOMIC DNA]</scope>
    <source>
        <strain evidence="3 4">2918</strain>
    </source>
</reference>
<dbReference type="PANTHER" id="PTHR33449">
    <property type="entry name" value="NUCLEOID-ASSOCIATED PROTEIN YBAB"/>
    <property type="match status" value="1"/>
</dbReference>
<dbReference type="PIRSF" id="PIRSF004555">
    <property type="entry name" value="UCP004555"/>
    <property type="match status" value="1"/>
</dbReference>
<evidence type="ECO:0000313" key="4">
    <source>
        <dbReference type="Proteomes" id="UP000542342"/>
    </source>
</evidence>
<keyword evidence="1 2" id="KW-0238">DNA-binding</keyword>
<dbReference type="HAMAP" id="MF_00274">
    <property type="entry name" value="DNA_YbaB_EbfC"/>
    <property type="match status" value="1"/>
</dbReference>
<dbReference type="Gene3D" id="3.30.1310.10">
    <property type="entry name" value="Nucleoid-associated protein YbaB-like domain"/>
    <property type="match status" value="1"/>
</dbReference>
<gene>
    <name evidence="3" type="ORF">H0921_02510</name>
</gene>
<name>A0A7V8VC49_9BACT</name>
<dbReference type="SUPFAM" id="SSF82607">
    <property type="entry name" value="YbaB-like"/>
    <property type="match status" value="1"/>
</dbReference>
<comment type="similarity">
    <text evidence="2">Belongs to the YbaB/EbfC family.</text>
</comment>
<sequence length="119" mass="12808">MFKEFGQLMSLLRNSGKLQEQLQQFQQQLGQIVVEASAGGGYVTARMNGRLELVDLRLSEDLLALQDREMMEDLIVAAVNQALQQVRQRIAEEGAKIAAQLGLPAGLGGLPGFGPPSGS</sequence>
<keyword evidence="4" id="KW-1185">Reference proteome</keyword>
<organism evidence="3 4">
    <name type="scientific">Thermogemmata fonticola</name>
    <dbReference type="NCBI Taxonomy" id="2755323"/>
    <lineage>
        <taxon>Bacteria</taxon>
        <taxon>Pseudomonadati</taxon>
        <taxon>Planctomycetota</taxon>
        <taxon>Planctomycetia</taxon>
        <taxon>Gemmatales</taxon>
        <taxon>Gemmataceae</taxon>
        <taxon>Thermogemmata</taxon>
    </lineage>
</organism>
<dbReference type="GO" id="GO:0005829">
    <property type="term" value="C:cytosol"/>
    <property type="evidence" value="ECO:0007669"/>
    <property type="project" value="TreeGrafter"/>
</dbReference>
<dbReference type="RefSeq" id="WP_194536429.1">
    <property type="nucleotide sequence ID" value="NZ_JACEFB010000001.1"/>
</dbReference>
<evidence type="ECO:0000256" key="2">
    <source>
        <dbReference type="HAMAP-Rule" id="MF_00274"/>
    </source>
</evidence>
<dbReference type="EMBL" id="JACEFB010000001">
    <property type="protein sequence ID" value="MBA2225027.1"/>
    <property type="molecule type" value="Genomic_DNA"/>
</dbReference>